<feature type="region of interest" description="Disordered" evidence="3">
    <location>
        <begin position="657"/>
        <end position="678"/>
    </location>
</feature>
<dbReference type="Gene3D" id="3.80.10.10">
    <property type="entry name" value="Ribonuclease Inhibitor"/>
    <property type="match status" value="3"/>
</dbReference>
<dbReference type="EMBL" id="HBIR01009617">
    <property type="protein sequence ID" value="CAE0532914.1"/>
    <property type="molecule type" value="Transcribed_RNA"/>
</dbReference>
<evidence type="ECO:0000256" key="3">
    <source>
        <dbReference type="SAM" id="MobiDB-lite"/>
    </source>
</evidence>
<reference evidence="4" key="1">
    <citation type="submission" date="2021-01" db="EMBL/GenBank/DDBJ databases">
        <authorList>
            <person name="Corre E."/>
            <person name="Pelletier E."/>
            <person name="Niang G."/>
            <person name="Scheremetjew M."/>
            <person name="Finn R."/>
            <person name="Kale V."/>
            <person name="Holt S."/>
            <person name="Cochrane G."/>
            <person name="Meng A."/>
            <person name="Brown T."/>
            <person name="Cohen L."/>
        </authorList>
    </citation>
    <scope>NUCLEOTIDE SEQUENCE</scope>
    <source>
        <strain evidence="4">379</strain>
    </source>
</reference>
<evidence type="ECO:0000256" key="2">
    <source>
        <dbReference type="ARBA" id="ARBA00022737"/>
    </source>
</evidence>
<proteinExistence type="predicted"/>
<sequence>MAPPPSPQCALPGRTPLPPHESTSVHLSAAFDRQHSATAASSTQSVCNSARAHGPPVRTAAERLANPERLNLDRRGLLACPLLEGEERLRLINYQNNSIRVIQHLERLPQLIFLDLYNNALLRISGLEAVPTLRVLMLGKNEIAAIEGLGPLGRLDVLDLHRNRIERFCGLGHLSMLRVLNLAGNRISRVDASDLAGLSSLVELNLRRNALTTVCDLSEVPGLQRLFLSSNAIADLASVEKLRSARHLAELALDGNGIASLPNYRPAIAELCPSLRHLDLRRLADPERATASNAGLAAETQSAAASGVQSGALQSGHPDANEERQTGIRTGSNDGLDVKRPAAVVSNGTSGGGSESLGIDAAGDGGGCGVWGDIWSGGDICRDDSSGGAAGEGEFGGDGAMESPRLDFRGADDNRQQQDIRNVSIAAARHAWRCRGVEQGEQHGQQHSYLVERRACSTMAATTPGDSTTEAEEGGATGRTELRVIGTPPDCSRLRPGSAAQTGSTAASEKTTRASFEYVSISWVLSQALPLLAQSCEQLEALHLSHNDLRTPTELLAFGLPHLAPPSQPRRRTVRCITAACDLTARLGALPRLSVVEVAADDNPLVGHPHFRSLAIAALPGLRELNGTPVSDGERAGAEALWRRLRRMMSLATTTVHAHSAPRTHRLAAGDTGPLSAALPTTTVAEGAETKSAPAVPARPPLWMRATAARNAAAAAGSGDGTALVGAQPLRPPPPLPPPLLPEQLDRAGHHGSAEDDEVSPGSSHVKEKPDPVGPFLSRVVNHAVAVHDRIARLNALWPELVQRYDKQVETELRCREALLRHYEAVVYGK</sequence>
<protein>
    <submittedName>
        <fullName evidence="4">Uncharacterized protein</fullName>
    </submittedName>
</protein>
<dbReference type="InterPro" id="IPR050576">
    <property type="entry name" value="Cilia_flagella_integrity"/>
</dbReference>
<dbReference type="SMART" id="SM00369">
    <property type="entry name" value="LRR_TYP"/>
    <property type="match status" value="4"/>
</dbReference>
<dbReference type="Pfam" id="PF13855">
    <property type="entry name" value="LRR_8"/>
    <property type="match status" value="1"/>
</dbReference>
<dbReference type="PROSITE" id="PS51450">
    <property type="entry name" value="LRR"/>
    <property type="match status" value="4"/>
</dbReference>
<feature type="compositionally biased region" description="Basic and acidic residues" evidence="3">
    <location>
        <begin position="744"/>
        <end position="754"/>
    </location>
</feature>
<feature type="compositionally biased region" description="Low complexity" evidence="3">
    <location>
        <begin position="301"/>
        <end position="316"/>
    </location>
</feature>
<keyword evidence="2" id="KW-0677">Repeat</keyword>
<dbReference type="AlphaFoldDB" id="A0A6V2MMK9"/>
<feature type="region of interest" description="Disordered" evidence="3">
    <location>
        <begin position="382"/>
        <end position="403"/>
    </location>
</feature>
<accession>A0A6V2MMK9</accession>
<feature type="region of interest" description="Disordered" evidence="3">
    <location>
        <begin position="291"/>
        <end position="358"/>
    </location>
</feature>
<feature type="compositionally biased region" description="Gly residues" evidence="3">
    <location>
        <begin position="388"/>
        <end position="399"/>
    </location>
</feature>
<dbReference type="SUPFAM" id="SSF52058">
    <property type="entry name" value="L domain-like"/>
    <property type="match status" value="1"/>
</dbReference>
<dbReference type="InterPro" id="IPR032675">
    <property type="entry name" value="LRR_dom_sf"/>
</dbReference>
<feature type="compositionally biased region" description="Low complexity" evidence="3">
    <location>
        <begin position="497"/>
        <end position="508"/>
    </location>
</feature>
<name>A0A6V2MMK9_EMIHU</name>
<feature type="compositionally biased region" description="Pro residues" evidence="3">
    <location>
        <begin position="730"/>
        <end position="741"/>
    </location>
</feature>
<dbReference type="SMART" id="SM00365">
    <property type="entry name" value="LRR_SD22"/>
    <property type="match status" value="5"/>
</dbReference>
<dbReference type="EMBL" id="HBIR01009613">
    <property type="protein sequence ID" value="CAE0532907.1"/>
    <property type="molecule type" value="Transcribed_RNA"/>
</dbReference>
<dbReference type="PANTHER" id="PTHR45973">
    <property type="entry name" value="PROTEIN PHOSPHATASE 1 REGULATORY SUBUNIT SDS22-RELATED"/>
    <property type="match status" value="1"/>
</dbReference>
<keyword evidence="1" id="KW-0433">Leucine-rich repeat</keyword>
<organism evidence="4">
    <name type="scientific">Emiliania huxleyi</name>
    <name type="common">Coccolithophore</name>
    <name type="synonym">Pontosphaera huxleyi</name>
    <dbReference type="NCBI Taxonomy" id="2903"/>
    <lineage>
        <taxon>Eukaryota</taxon>
        <taxon>Haptista</taxon>
        <taxon>Haptophyta</taxon>
        <taxon>Prymnesiophyceae</taxon>
        <taxon>Isochrysidales</taxon>
        <taxon>Noelaerhabdaceae</taxon>
        <taxon>Emiliania</taxon>
    </lineage>
</organism>
<gene>
    <name evidence="4" type="ORF">EHUX00137_LOCUS6740</name>
    <name evidence="5" type="ORF">EHUX00137_LOCUS6744</name>
</gene>
<dbReference type="InterPro" id="IPR001611">
    <property type="entry name" value="Leu-rich_rpt"/>
</dbReference>
<evidence type="ECO:0000313" key="4">
    <source>
        <dbReference type="EMBL" id="CAE0532907.1"/>
    </source>
</evidence>
<feature type="region of interest" description="Disordered" evidence="3">
    <location>
        <begin position="485"/>
        <end position="509"/>
    </location>
</feature>
<dbReference type="InterPro" id="IPR003591">
    <property type="entry name" value="Leu-rich_rpt_typical-subtyp"/>
</dbReference>
<feature type="region of interest" description="Disordered" evidence="3">
    <location>
        <begin position="1"/>
        <end position="23"/>
    </location>
</feature>
<feature type="region of interest" description="Disordered" evidence="3">
    <location>
        <begin position="713"/>
        <end position="772"/>
    </location>
</feature>
<dbReference type="PANTHER" id="PTHR45973:SF8">
    <property type="entry name" value="LEUCINE-RICH REPEAT-CONTAINING PROTEIN 49"/>
    <property type="match status" value="1"/>
</dbReference>
<evidence type="ECO:0000256" key="1">
    <source>
        <dbReference type="ARBA" id="ARBA00022614"/>
    </source>
</evidence>
<evidence type="ECO:0000313" key="5">
    <source>
        <dbReference type="EMBL" id="CAE0532914.1"/>
    </source>
</evidence>